<dbReference type="InterPro" id="IPR036047">
    <property type="entry name" value="F-box-like_dom_sf"/>
</dbReference>
<comment type="caution">
    <text evidence="2">The sequence shown here is derived from an EMBL/GenBank/DDBJ whole genome shotgun (WGS) entry which is preliminary data.</text>
</comment>
<feature type="domain" description="F-box" evidence="1">
    <location>
        <begin position="19"/>
        <end position="70"/>
    </location>
</feature>
<dbReference type="PROSITE" id="PS50181">
    <property type="entry name" value="FBOX"/>
    <property type="match status" value="1"/>
</dbReference>
<organism evidence="2 3">
    <name type="scientific">Orbilia blumenaviensis</name>
    <dbReference type="NCBI Taxonomy" id="1796055"/>
    <lineage>
        <taxon>Eukaryota</taxon>
        <taxon>Fungi</taxon>
        <taxon>Dikarya</taxon>
        <taxon>Ascomycota</taxon>
        <taxon>Pezizomycotina</taxon>
        <taxon>Orbiliomycetes</taxon>
        <taxon>Orbiliales</taxon>
        <taxon>Orbiliaceae</taxon>
        <taxon>Orbilia</taxon>
    </lineage>
</organism>
<accession>A0AAV9VGA2</accession>
<evidence type="ECO:0000313" key="2">
    <source>
        <dbReference type="EMBL" id="KAK6360108.1"/>
    </source>
</evidence>
<dbReference type="Gene3D" id="1.20.1280.50">
    <property type="match status" value="1"/>
</dbReference>
<dbReference type="InterPro" id="IPR001810">
    <property type="entry name" value="F-box_dom"/>
</dbReference>
<name>A0AAV9VGA2_9PEZI</name>
<evidence type="ECO:0000313" key="3">
    <source>
        <dbReference type="Proteomes" id="UP001373714"/>
    </source>
</evidence>
<sequence>MNRLSIIRGHGHSPNVDPKTDISSLPLELHAEILSSLGHWIHYLVASQVCRAWRELLKKHRDPSVYYQEVYVVTPQPRLFNSRSRLPGRTFGDGRHLLFQECSIAYRRCPITKERQIKLAPTKDLGFYDDHALCYFPTRAERPKFYDFNYFSLLSHKIATDGESRPYKINPSCVLGFRQMCLKRKIPMLDDNNEYMVLGAVLDLILDTYKQCFEFSCTSCANKFDAKNQRRYHLNGDEKYDGIDTESWDFGDWEKAGYEEFAKQCNEFGVIIQEQEKHSRPGLIFLRVCPGDSWAW</sequence>
<reference evidence="2 3" key="1">
    <citation type="submission" date="2019-10" db="EMBL/GenBank/DDBJ databases">
        <authorList>
            <person name="Palmer J.M."/>
        </authorList>
    </citation>
    <scope>NUCLEOTIDE SEQUENCE [LARGE SCALE GENOMIC DNA]</scope>
    <source>
        <strain evidence="2 3">TWF730</strain>
    </source>
</reference>
<dbReference type="EMBL" id="JAVHNS010000003">
    <property type="protein sequence ID" value="KAK6360108.1"/>
    <property type="molecule type" value="Genomic_DNA"/>
</dbReference>
<proteinExistence type="predicted"/>
<evidence type="ECO:0000259" key="1">
    <source>
        <dbReference type="PROSITE" id="PS50181"/>
    </source>
</evidence>
<dbReference type="Proteomes" id="UP001373714">
    <property type="component" value="Unassembled WGS sequence"/>
</dbReference>
<dbReference type="SMART" id="SM00256">
    <property type="entry name" value="FBOX"/>
    <property type="match status" value="1"/>
</dbReference>
<gene>
    <name evidence="2" type="ORF">TWF730_006261</name>
</gene>
<dbReference type="AlphaFoldDB" id="A0AAV9VGA2"/>
<dbReference type="Pfam" id="PF12937">
    <property type="entry name" value="F-box-like"/>
    <property type="match status" value="1"/>
</dbReference>
<protein>
    <recommendedName>
        <fullName evidence="1">F-box domain-containing protein</fullName>
    </recommendedName>
</protein>
<dbReference type="SUPFAM" id="SSF81383">
    <property type="entry name" value="F-box domain"/>
    <property type="match status" value="1"/>
</dbReference>
<keyword evidence="3" id="KW-1185">Reference proteome</keyword>